<accession>A0A1I1A9R0</accession>
<keyword evidence="7" id="KW-0067">ATP-binding</keyword>
<dbReference type="GO" id="GO:0016020">
    <property type="term" value="C:membrane"/>
    <property type="evidence" value="ECO:0007669"/>
    <property type="project" value="InterPro"/>
</dbReference>
<keyword evidence="11" id="KW-0472">Membrane</keyword>
<evidence type="ECO:0000256" key="4">
    <source>
        <dbReference type="ARBA" id="ARBA00022679"/>
    </source>
</evidence>
<dbReference type="Gene3D" id="3.30.565.10">
    <property type="entry name" value="Histidine kinase-like ATPase, C-terminal domain"/>
    <property type="match status" value="1"/>
</dbReference>
<evidence type="ECO:0000256" key="8">
    <source>
        <dbReference type="ARBA" id="ARBA00023012"/>
    </source>
</evidence>
<keyword evidence="4" id="KW-0808">Transferase</keyword>
<feature type="transmembrane region" description="Helical" evidence="11">
    <location>
        <begin position="126"/>
        <end position="143"/>
    </location>
</feature>
<dbReference type="CDD" id="cd16917">
    <property type="entry name" value="HATPase_UhpB-NarQ-NarX-like"/>
    <property type="match status" value="1"/>
</dbReference>
<dbReference type="SUPFAM" id="SSF55874">
    <property type="entry name" value="ATPase domain of HSP90 chaperone/DNA topoisomerase II/histidine kinase"/>
    <property type="match status" value="1"/>
</dbReference>
<comment type="catalytic activity">
    <reaction evidence="1">
        <text>ATP + protein L-histidine = ADP + protein N-phospho-L-histidine.</text>
        <dbReference type="EC" id="2.7.13.3"/>
    </reaction>
</comment>
<dbReference type="EC" id="2.7.13.3" evidence="2"/>
<evidence type="ECO:0000256" key="5">
    <source>
        <dbReference type="ARBA" id="ARBA00022741"/>
    </source>
</evidence>
<keyword evidence="14" id="KW-1185">Reference proteome</keyword>
<keyword evidence="11" id="KW-0812">Transmembrane</keyword>
<evidence type="ECO:0000256" key="1">
    <source>
        <dbReference type="ARBA" id="ARBA00000085"/>
    </source>
</evidence>
<dbReference type="Gene3D" id="1.20.5.1930">
    <property type="match status" value="1"/>
</dbReference>
<dbReference type="STRING" id="988821.SAMN05421867_1166"/>
<feature type="transmembrane region" description="Helical" evidence="11">
    <location>
        <begin position="90"/>
        <end position="114"/>
    </location>
</feature>
<dbReference type="GO" id="GO:0005524">
    <property type="term" value="F:ATP binding"/>
    <property type="evidence" value="ECO:0007669"/>
    <property type="project" value="UniProtKB-KW"/>
</dbReference>
<feature type="transmembrane region" description="Helical" evidence="11">
    <location>
        <begin position="26"/>
        <end position="50"/>
    </location>
</feature>
<feature type="coiled-coil region" evidence="9">
    <location>
        <begin position="186"/>
        <end position="213"/>
    </location>
</feature>
<feature type="transmembrane region" description="Helical" evidence="11">
    <location>
        <begin position="155"/>
        <end position="181"/>
    </location>
</feature>
<keyword evidence="6 13" id="KW-0418">Kinase</keyword>
<evidence type="ECO:0000256" key="2">
    <source>
        <dbReference type="ARBA" id="ARBA00012438"/>
    </source>
</evidence>
<dbReference type="RefSeq" id="WP_139224480.1">
    <property type="nucleotide sequence ID" value="NZ_BONM01000037.1"/>
</dbReference>
<keyword evidence="8" id="KW-0902">Two-component regulatory system</keyword>
<proteinExistence type="predicted"/>
<evidence type="ECO:0000313" key="13">
    <source>
        <dbReference type="EMBL" id="SFB34272.1"/>
    </source>
</evidence>
<dbReference type="EMBL" id="FOKA01000016">
    <property type="protein sequence ID" value="SFB34272.1"/>
    <property type="molecule type" value="Genomic_DNA"/>
</dbReference>
<dbReference type="OrthoDB" id="227596at2"/>
<keyword evidence="5" id="KW-0547">Nucleotide-binding</keyword>
<dbReference type="Proteomes" id="UP000199012">
    <property type="component" value="Unassembled WGS sequence"/>
</dbReference>
<feature type="region of interest" description="Disordered" evidence="10">
    <location>
        <begin position="275"/>
        <end position="296"/>
    </location>
</feature>
<evidence type="ECO:0000259" key="12">
    <source>
        <dbReference type="Pfam" id="PF07730"/>
    </source>
</evidence>
<evidence type="ECO:0000256" key="9">
    <source>
        <dbReference type="SAM" id="Coils"/>
    </source>
</evidence>
<keyword evidence="3" id="KW-0597">Phosphoprotein</keyword>
<dbReference type="PANTHER" id="PTHR24421:SF10">
    <property type="entry name" value="NITRATE_NITRITE SENSOR PROTEIN NARQ"/>
    <property type="match status" value="1"/>
</dbReference>
<dbReference type="PANTHER" id="PTHR24421">
    <property type="entry name" value="NITRATE/NITRITE SENSOR PROTEIN NARX-RELATED"/>
    <property type="match status" value="1"/>
</dbReference>
<dbReference type="InterPro" id="IPR050482">
    <property type="entry name" value="Sensor_HK_TwoCompSys"/>
</dbReference>
<keyword evidence="9" id="KW-0175">Coiled coil</keyword>
<evidence type="ECO:0000256" key="6">
    <source>
        <dbReference type="ARBA" id="ARBA00022777"/>
    </source>
</evidence>
<evidence type="ECO:0000256" key="3">
    <source>
        <dbReference type="ARBA" id="ARBA00022553"/>
    </source>
</evidence>
<dbReference type="InterPro" id="IPR036890">
    <property type="entry name" value="HATPase_C_sf"/>
</dbReference>
<sequence length="435" mass="44807">MSHLPAPAPVPAPVPPPALGAWSRTWRYVVVVLVALLVWVVVAWDTITAGGTREVPPAGDDLVVGVVLALDGLLGLGMVALLPLRRSHPVLVAGVTTAVTAVSGAAVAAAALAIVSLATRRRWREVVGVAAVLLGATLAYELLYRPATTGPAASVVGAAGSAGLALLVVGALVATGSFVGARRELLVRLRERAETAERQRAVETEAAREAERLRIAREMHDVLAHRISLVGLHAGALAYRTDLSREETAQVATVVQENAHVALEELREVLGVLRSGGGTEQAEGVEPGRADEAAEPPQPTLAELPALVADARDAGQVVTWHADLAPGTDLRRVPVTASRTAFRVVQEGLTNARRHAPGAPVDVLVTTTPSGALEVRVGNPAPVTAGAHGADVPAPTGWGLTGLRERAALAGGRLEAGRDEHGLFVLALHLPGGAA</sequence>
<gene>
    <name evidence="13" type="ORF">SAMN05421867_1166</name>
</gene>
<dbReference type="GO" id="GO:0000155">
    <property type="term" value="F:phosphorelay sensor kinase activity"/>
    <property type="evidence" value="ECO:0007669"/>
    <property type="project" value="InterPro"/>
</dbReference>
<evidence type="ECO:0000256" key="11">
    <source>
        <dbReference type="SAM" id="Phobius"/>
    </source>
</evidence>
<protein>
    <recommendedName>
        <fullName evidence="2">histidine kinase</fullName>
        <ecNumber evidence="2">2.7.13.3</ecNumber>
    </recommendedName>
</protein>
<dbReference type="InterPro" id="IPR011712">
    <property type="entry name" value="Sig_transdc_His_kin_sub3_dim/P"/>
</dbReference>
<dbReference type="GO" id="GO:0046983">
    <property type="term" value="F:protein dimerization activity"/>
    <property type="evidence" value="ECO:0007669"/>
    <property type="project" value="InterPro"/>
</dbReference>
<feature type="transmembrane region" description="Helical" evidence="11">
    <location>
        <begin position="62"/>
        <end position="84"/>
    </location>
</feature>
<name>A0A1I1A9R0_9CELL</name>
<organism evidence="13 14">
    <name type="scientific">Cellulomonas marina</name>
    <dbReference type="NCBI Taxonomy" id="988821"/>
    <lineage>
        <taxon>Bacteria</taxon>
        <taxon>Bacillati</taxon>
        <taxon>Actinomycetota</taxon>
        <taxon>Actinomycetes</taxon>
        <taxon>Micrococcales</taxon>
        <taxon>Cellulomonadaceae</taxon>
        <taxon>Cellulomonas</taxon>
    </lineage>
</organism>
<keyword evidence="11" id="KW-1133">Transmembrane helix</keyword>
<reference evidence="13 14" key="1">
    <citation type="submission" date="2016-10" db="EMBL/GenBank/DDBJ databases">
        <authorList>
            <person name="de Groot N.N."/>
        </authorList>
    </citation>
    <scope>NUCLEOTIDE SEQUENCE [LARGE SCALE GENOMIC DNA]</scope>
    <source>
        <strain evidence="13 14">CGMCC 4.6945</strain>
    </source>
</reference>
<dbReference type="Pfam" id="PF07730">
    <property type="entry name" value="HisKA_3"/>
    <property type="match status" value="1"/>
</dbReference>
<evidence type="ECO:0000313" key="14">
    <source>
        <dbReference type="Proteomes" id="UP000199012"/>
    </source>
</evidence>
<evidence type="ECO:0000256" key="10">
    <source>
        <dbReference type="SAM" id="MobiDB-lite"/>
    </source>
</evidence>
<evidence type="ECO:0000256" key="7">
    <source>
        <dbReference type="ARBA" id="ARBA00022840"/>
    </source>
</evidence>
<dbReference type="AlphaFoldDB" id="A0A1I1A9R0"/>
<feature type="domain" description="Signal transduction histidine kinase subgroup 3 dimerisation and phosphoacceptor" evidence="12">
    <location>
        <begin position="211"/>
        <end position="276"/>
    </location>
</feature>